<dbReference type="Pfam" id="PF19236">
    <property type="entry name" value="ADAMTS_CR_3"/>
    <property type="match status" value="1"/>
</dbReference>
<comment type="subcellular location">
    <subcellularLocation>
        <location evidence="1">Secreted</location>
    </subcellularLocation>
</comment>
<dbReference type="GO" id="GO:0030198">
    <property type="term" value="P:extracellular matrix organization"/>
    <property type="evidence" value="ECO:0007669"/>
    <property type="project" value="TreeGrafter"/>
</dbReference>
<dbReference type="Proteomes" id="UP001168821">
    <property type="component" value="Unassembled WGS sequence"/>
</dbReference>
<name>A0AA38IYJ2_9CUCU</name>
<dbReference type="Pfam" id="PF05986">
    <property type="entry name" value="ADAMTS_spacer1"/>
    <property type="match status" value="1"/>
</dbReference>
<dbReference type="PANTHER" id="PTHR13723:SF200">
    <property type="entry name" value="ADAM METALLOPEPTIDASE WITH THROMBOSPONDIN TYPE 1 MOTIF B, ISOFORM B"/>
    <property type="match status" value="1"/>
</dbReference>
<dbReference type="GO" id="GO:0004222">
    <property type="term" value="F:metalloendopeptidase activity"/>
    <property type="evidence" value="ECO:0007669"/>
    <property type="project" value="TreeGrafter"/>
</dbReference>
<accession>A0AA38IYJ2</accession>
<feature type="domain" description="ADAMTS/ADAMTS-like cysteine-rich" evidence="4">
    <location>
        <begin position="1"/>
        <end position="35"/>
    </location>
</feature>
<gene>
    <name evidence="5" type="ORF">Zmor_001489</name>
</gene>
<evidence type="ECO:0000256" key="2">
    <source>
        <dbReference type="ARBA" id="ARBA00022525"/>
    </source>
</evidence>
<keyword evidence="6" id="KW-1185">Reference proteome</keyword>
<dbReference type="PANTHER" id="PTHR13723">
    <property type="entry name" value="ADAMTS A DISINTEGRIN AND METALLOPROTEASE WITH THROMBOSPONDIN MOTIFS PROTEASE"/>
    <property type="match status" value="1"/>
</dbReference>
<proteinExistence type="predicted"/>
<dbReference type="GO" id="GO:0016301">
    <property type="term" value="F:kinase activity"/>
    <property type="evidence" value="ECO:0007669"/>
    <property type="project" value="InterPro"/>
</dbReference>
<evidence type="ECO:0000259" key="3">
    <source>
        <dbReference type="Pfam" id="PF05986"/>
    </source>
</evidence>
<dbReference type="GO" id="GO:0006508">
    <property type="term" value="P:proteolysis"/>
    <property type="evidence" value="ECO:0007669"/>
    <property type="project" value="TreeGrafter"/>
</dbReference>
<protein>
    <submittedName>
        <fullName evidence="5">Uncharacterized protein</fullName>
    </submittedName>
</protein>
<dbReference type="InterPro" id="IPR010294">
    <property type="entry name" value="ADAMTS_spacer1"/>
</dbReference>
<dbReference type="EMBL" id="JALNTZ010000001">
    <property type="protein sequence ID" value="KAJ3666032.1"/>
    <property type="molecule type" value="Genomic_DNA"/>
</dbReference>
<dbReference type="GO" id="GO:0031012">
    <property type="term" value="C:extracellular matrix"/>
    <property type="evidence" value="ECO:0007669"/>
    <property type="project" value="TreeGrafter"/>
</dbReference>
<evidence type="ECO:0000313" key="6">
    <source>
        <dbReference type="Proteomes" id="UP001168821"/>
    </source>
</evidence>
<keyword evidence="2" id="KW-0964">Secreted</keyword>
<feature type="domain" description="ADAMTS/ADAMTS-like Spacer 1" evidence="3">
    <location>
        <begin position="38"/>
        <end position="134"/>
    </location>
</feature>
<sequence>MCISGVCKKVGCDGEIDSNAVEDICGVCNGDGTQCKVVEKVYNERGRDYVKVATIPVGSRNVLIEELAPSMNTIAISDVSGSRFFLNGNHREELNGDKKFGEIEGVYSHPEPKKEKLVIHGPLTEDLVFFCFNQWSLSLDEGSPVDIIYLDFAKAFDRVPDHRLFYELE</sequence>
<organism evidence="5 6">
    <name type="scientific">Zophobas morio</name>
    <dbReference type="NCBI Taxonomy" id="2755281"/>
    <lineage>
        <taxon>Eukaryota</taxon>
        <taxon>Metazoa</taxon>
        <taxon>Ecdysozoa</taxon>
        <taxon>Arthropoda</taxon>
        <taxon>Hexapoda</taxon>
        <taxon>Insecta</taxon>
        <taxon>Pterygota</taxon>
        <taxon>Neoptera</taxon>
        <taxon>Endopterygota</taxon>
        <taxon>Coleoptera</taxon>
        <taxon>Polyphaga</taxon>
        <taxon>Cucujiformia</taxon>
        <taxon>Tenebrionidae</taxon>
        <taxon>Zophobas</taxon>
    </lineage>
</organism>
<reference evidence="5" key="1">
    <citation type="journal article" date="2023" name="G3 (Bethesda)">
        <title>Whole genome assemblies of Zophobas morio and Tenebrio molitor.</title>
        <authorList>
            <person name="Kaur S."/>
            <person name="Stinson S.A."/>
            <person name="diCenzo G.C."/>
        </authorList>
    </citation>
    <scope>NUCLEOTIDE SEQUENCE</scope>
    <source>
        <strain evidence="5">QUZm001</strain>
    </source>
</reference>
<dbReference type="InterPro" id="IPR050439">
    <property type="entry name" value="ADAMTS_ADAMTS-like"/>
</dbReference>
<comment type="caution">
    <text evidence="5">The sequence shown here is derived from an EMBL/GenBank/DDBJ whole genome shotgun (WGS) entry which is preliminary data.</text>
</comment>
<dbReference type="GO" id="GO:0005576">
    <property type="term" value="C:extracellular region"/>
    <property type="evidence" value="ECO:0007669"/>
    <property type="project" value="UniProtKB-SubCell"/>
</dbReference>
<dbReference type="Gene3D" id="2.60.120.830">
    <property type="match status" value="1"/>
</dbReference>
<dbReference type="AlphaFoldDB" id="A0AA38IYJ2"/>
<evidence type="ECO:0000313" key="5">
    <source>
        <dbReference type="EMBL" id="KAJ3666032.1"/>
    </source>
</evidence>
<evidence type="ECO:0000259" key="4">
    <source>
        <dbReference type="Pfam" id="PF19236"/>
    </source>
</evidence>
<evidence type="ECO:0000256" key="1">
    <source>
        <dbReference type="ARBA" id="ARBA00004613"/>
    </source>
</evidence>
<dbReference type="InterPro" id="IPR045371">
    <property type="entry name" value="ADAMTS_CR_3"/>
</dbReference>